<dbReference type="PIRSF" id="PIRSF001589">
    <property type="entry name" value="Asn_synthetase_glu-h"/>
    <property type="match status" value="1"/>
</dbReference>
<evidence type="ECO:0000256" key="10">
    <source>
        <dbReference type="PIRSR" id="PIRSR001589-3"/>
    </source>
</evidence>
<evidence type="ECO:0000256" key="3">
    <source>
        <dbReference type="ARBA" id="ARBA00012737"/>
    </source>
</evidence>
<dbReference type="GO" id="GO:0005524">
    <property type="term" value="F:ATP binding"/>
    <property type="evidence" value="ECO:0007669"/>
    <property type="project" value="UniProtKB-KW"/>
</dbReference>
<dbReference type="Gene3D" id="3.60.20.10">
    <property type="entry name" value="Glutamine Phosphoribosylpyrophosphate, subunit 1, domain 1"/>
    <property type="match status" value="1"/>
</dbReference>
<dbReference type="InterPro" id="IPR001962">
    <property type="entry name" value="Asn_synthase"/>
</dbReference>
<dbReference type="NCBIfam" id="TIGR03108">
    <property type="entry name" value="eps_aminotran_1"/>
    <property type="match status" value="1"/>
</dbReference>
<dbReference type="GO" id="GO:0006529">
    <property type="term" value="P:asparagine biosynthetic process"/>
    <property type="evidence" value="ECO:0007669"/>
    <property type="project" value="UniProtKB-KW"/>
</dbReference>
<dbReference type="InterPro" id="IPR029055">
    <property type="entry name" value="Ntn_hydrolases_N"/>
</dbReference>
<protein>
    <recommendedName>
        <fullName evidence="3">asparagine synthase (glutamine-hydrolyzing)</fullName>
        <ecNumber evidence="3">6.3.5.4</ecNumber>
    </recommendedName>
</protein>
<feature type="binding site" evidence="9">
    <location>
        <position position="100"/>
    </location>
    <ligand>
        <name>L-glutamine</name>
        <dbReference type="ChEBI" id="CHEBI:58359"/>
    </ligand>
</feature>
<keyword evidence="5 9" id="KW-0067">ATP-binding</keyword>
<keyword evidence="4 9" id="KW-0547">Nucleotide-binding</keyword>
<dbReference type="InterPro" id="IPR006426">
    <property type="entry name" value="Asn_synth_AEB"/>
</dbReference>
<accession>A0A1S7LMI5</accession>
<evidence type="ECO:0000256" key="1">
    <source>
        <dbReference type="ARBA" id="ARBA00005187"/>
    </source>
</evidence>
<gene>
    <name evidence="12" type="ORF">MAGMO_3952</name>
</gene>
<comment type="pathway">
    <text evidence="1">Amino-acid biosynthesis; L-asparagine biosynthesis; L-asparagine from L-aspartate (L-Gln route): step 1/1.</text>
</comment>
<dbReference type="PANTHER" id="PTHR43284">
    <property type="entry name" value="ASPARAGINE SYNTHETASE (GLUTAMINE-HYDROLYZING)"/>
    <property type="match status" value="1"/>
</dbReference>
<sequence>MCGITGIVDLKASRTPERPVLQAMRDSLSHRGPDGEGLFIQPGVGLGHRRLAIIDLAGGQQPISDPAQQATLVFNGEIYNYQELRAQLQSLGVTFRTQSDSEVILMGWLTWGAGVVERLRGMFAFALWEHAARTLHLVRDRLGIKPLYYGVTPSGWLLFGSELKALLQHPEQPRQIDPSAVVDYFTFGYLPDPVSIYQGVQKLEPGCMVRFSPGSLQGHHQRYWDLDFTTQSIGEADAQQQLEEQLVGAVASHMVSDVPIGAFLSGGVDSSVVAAQMAAQSVDPILALTIGFGQGRAEQAHDESPYAQAVAAHIGANHQIDRVDPHQLERLQQLPSLYDEPFADSSAWPTWLVCEAARRSVKVVLSGDGGDENFAGYDRHGLFMAEQAVRARIPAALRRLLFRPLGALYPKLDFAPRFLRAKTTFQALGISPIEGLLWGNAILNPSQRSQLLSQDLNRLDHQPISHYERLLKGIPDGDFFQQMLYLDFKTFLASRVLTKVDRASMAVGLEVRVPLLDHQLVGWAAGLPANYKRQGGEGKRLLKQHAARLVPKQTVYRPKMGFNLPLAAWLRGPLKPQMEALSRSQHLHESGLFDRQGIGKMVQGHLSGMQNHASSLWALWMFEGFLKRVHQR</sequence>
<dbReference type="Pfam" id="PF13537">
    <property type="entry name" value="GATase_7"/>
    <property type="match status" value="1"/>
</dbReference>
<proteinExistence type="inferred from homology"/>
<evidence type="ECO:0000259" key="11">
    <source>
        <dbReference type="PROSITE" id="PS51278"/>
    </source>
</evidence>
<evidence type="ECO:0000256" key="8">
    <source>
        <dbReference type="PIRSR" id="PIRSR001589-1"/>
    </source>
</evidence>
<dbReference type="InterPro" id="IPR033738">
    <property type="entry name" value="AsnB_N"/>
</dbReference>
<keyword evidence="6 8" id="KW-0315">Glutamine amidotransferase</keyword>
<feature type="site" description="Important for beta-aspartyl-AMP intermediate formation" evidence="10">
    <location>
        <position position="368"/>
    </location>
</feature>
<dbReference type="SUPFAM" id="SSF56235">
    <property type="entry name" value="N-terminal nucleophile aminohydrolases (Ntn hydrolases)"/>
    <property type="match status" value="1"/>
</dbReference>
<dbReference type="InterPro" id="IPR014729">
    <property type="entry name" value="Rossmann-like_a/b/a_fold"/>
</dbReference>
<evidence type="ECO:0000256" key="7">
    <source>
        <dbReference type="ARBA" id="ARBA00048741"/>
    </source>
</evidence>
<feature type="domain" description="Glutamine amidotransferase type-2" evidence="11">
    <location>
        <begin position="2"/>
        <end position="214"/>
    </location>
</feature>
<dbReference type="InterPro" id="IPR051786">
    <property type="entry name" value="ASN_synthetase/amidase"/>
</dbReference>
<dbReference type="PANTHER" id="PTHR43284:SF1">
    <property type="entry name" value="ASPARAGINE SYNTHETASE"/>
    <property type="match status" value="1"/>
</dbReference>
<evidence type="ECO:0000256" key="5">
    <source>
        <dbReference type="ARBA" id="ARBA00022840"/>
    </source>
</evidence>
<dbReference type="GO" id="GO:0004066">
    <property type="term" value="F:asparagine synthase (glutamine-hydrolyzing) activity"/>
    <property type="evidence" value="ECO:0007669"/>
    <property type="project" value="UniProtKB-EC"/>
</dbReference>
<keyword evidence="12" id="KW-0436">Ligase</keyword>
<organism evidence="12">
    <name type="scientific">Magnetococcus massalia (strain MO-1)</name>
    <dbReference type="NCBI Taxonomy" id="451514"/>
    <lineage>
        <taxon>Bacteria</taxon>
        <taxon>Pseudomonadati</taxon>
        <taxon>Pseudomonadota</taxon>
        <taxon>Magnetococcia</taxon>
        <taxon>Magnetococcales</taxon>
        <taxon>Magnetococcaceae</taxon>
        <taxon>Magnetococcus</taxon>
    </lineage>
</organism>
<dbReference type="Gene3D" id="3.40.50.620">
    <property type="entry name" value="HUPs"/>
    <property type="match status" value="1"/>
</dbReference>
<dbReference type="NCBIfam" id="TIGR01536">
    <property type="entry name" value="asn_synth_AEB"/>
    <property type="match status" value="1"/>
</dbReference>
<keyword evidence="8" id="KW-0028">Amino-acid biosynthesis</keyword>
<comment type="catalytic activity">
    <reaction evidence="7">
        <text>L-aspartate + L-glutamine + ATP + H2O = L-asparagine + L-glutamate + AMP + diphosphate + H(+)</text>
        <dbReference type="Rhea" id="RHEA:12228"/>
        <dbReference type="ChEBI" id="CHEBI:15377"/>
        <dbReference type="ChEBI" id="CHEBI:15378"/>
        <dbReference type="ChEBI" id="CHEBI:29985"/>
        <dbReference type="ChEBI" id="CHEBI:29991"/>
        <dbReference type="ChEBI" id="CHEBI:30616"/>
        <dbReference type="ChEBI" id="CHEBI:33019"/>
        <dbReference type="ChEBI" id="CHEBI:58048"/>
        <dbReference type="ChEBI" id="CHEBI:58359"/>
        <dbReference type="ChEBI" id="CHEBI:456215"/>
        <dbReference type="EC" id="6.3.5.4"/>
    </reaction>
</comment>
<feature type="active site" description="For GATase activity" evidence="8">
    <location>
        <position position="2"/>
    </location>
</feature>
<evidence type="ECO:0000313" key="12">
    <source>
        <dbReference type="EMBL" id="CRH08080.1"/>
    </source>
</evidence>
<evidence type="ECO:0000256" key="2">
    <source>
        <dbReference type="ARBA" id="ARBA00005752"/>
    </source>
</evidence>
<dbReference type="InterPro" id="IPR017932">
    <property type="entry name" value="GATase_2_dom"/>
</dbReference>
<dbReference type="CDD" id="cd00712">
    <property type="entry name" value="AsnB"/>
    <property type="match status" value="1"/>
</dbReference>
<evidence type="ECO:0000256" key="9">
    <source>
        <dbReference type="PIRSR" id="PIRSR001589-2"/>
    </source>
</evidence>
<dbReference type="CDD" id="cd01991">
    <property type="entry name" value="Asn_synthase_B_C"/>
    <property type="match status" value="1"/>
</dbReference>
<dbReference type="EC" id="6.3.5.4" evidence="3"/>
<dbReference type="InterPro" id="IPR017539">
    <property type="entry name" value="XrtA_amidotfase"/>
</dbReference>
<dbReference type="SUPFAM" id="SSF52402">
    <property type="entry name" value="Adenine nucleotide alpha hydrolases-like"/>
    <property type="match status" value="1"/>
</dbReference>
<dbReference type="AlphaFoldDB" id="A0A1S7LMI5"/>
<comment type="similarity">
    <text evidence="2">Belongs to the asparagine synthetase family.</text>
</comment>
<dbReference type="PROSITE" id="PS51278">
    <property type="entry name" value="GATASE_TYPE_2"/>
    <property type="match status" value="1"/>
</dbReference>
<evidence type="ECO:0000256" key="4">
    <source>
        <dbReference type="ARBA" id="ARBA00022741"/>
    </source>
</evidence>
<dbReference type="Pfam" id="PF00733">
    <property type="entry name" value="Asn_synthase"/>
    <property type="match status" value="1"/>
</dbReference>
<evidence type="ECO:0000256" key="6">
    <source>
        <dbReference type="ARBA" id="ARBA00022962"/>
    </source>
</evidence>
<keyword evidence="8" id="KW-0061">Asparagine biosynthesis</keyword>
<dbReference type="GO" id="GO:0005829">
    <property type="term" value="C:cytosol"/>
    <property type="evidence" value="ECO:0007669"/>
    <property type="project" value="TreeGrafter"/>
</dbReference>
<feature type="binding site" evidence="9">
    <location>
        <begin position="366"/>
        <end position="367"/>
    </location>
    <ligand>
        <name>ATP</name>
        <dbReference type="ChEBI" id="CHEBI:30616"/>
    </ligand>
</feature>
<reference evidence="12" key="1">
    <citation type="submission" date="2015-04" db="EMBL/GenBank/DDBJ databases">
        <authorList>
            <person name="Syromyatnikov M.Y."/>
            <person name="Popov V.N."/>
        </authorList>
    </citation>
    <scope>NUCLEOTIDE SEQUENCE</scope>
    <source>
        <strain evidence="12">MO-1</strain>
    </source>
</reference>
<name>A0A1S7LMI5_MAGMO</name>
<dbReference type="EMBL" id="LO017727">
    <property type="protein sequence ID" value="CRH08080.1"/>
    <property type="molecule type" value="Genomic_DNA"/>
</dbReference>